<feature type="domain" description="Uracil-DNA glycosylase-like" evidence="1">
    <location>
        <begin position="14"/>
        <end position="161"/>
    </location>
</feature>
<dbReference type="CDD" id="cd10032">
    <property type="entry name" value="UDG-F6_HDG"/>
    <property type="match status" value="1"/>
</dbReference>
<dbReference type="EC" id="3.2.2.15" evidence="2"/>
<comment type="caution">
    <text evidence="2">The sequence shown here is derived from an EMBL/GenBank/DDBJ whole genome shotgun (WGS) entry which is preliminary data.</text>
</comment>
<dbReference type="InterPro" id="IPR026353">
    <property type="entry name" value="Hypoxan-DNA_Glyclase"/>
</dbReference>
<dbReference type="SUPFAM" id="SSF52141">
    <property type="entry name" value="Uracil-DNA glycosylase-like"/>
    <property type="match status" value="1"/>
</dbReference>
<dbReference type="InterPro" id="IPR036895">
    <property type="entry name" value="Uracil-DNA_glycosylase-like_sf"/>
</dbReference>
<dbReference type="EMBL" id="DVOO01000010">
    <property type="protein sequence ID" value="HIV24750.1"/>
    <property type="molecule type" value="Genomic_DNA"/>
</dbReference>
<accession>A0A9D1P1H4</accession>
<evidence type="ECO:0000313" key="3">
    <source>
        <dbReference type="Proteomes" id="UP000824169"/>
    </source>
</evidence>
<protein>
    <submittedName>
        <fullName evidence="2">DNA-deoxyinosine glycosylase</fullName>
        <ecNumber evidence="2">3.2.2.15</ecNumber>
    </submittedName>
</protein>
<reference evidence="2" key="1">
    <citation type="submission" date="2020-10" db="EMBL/GenBank/DDBJ databases">
        <authorList>
            <person name="Gilroy R."/>
        </authorList>
    </citation>
    <scope>NUCLEOTIDE SEQUENCE</scope>
    <source>
        <strain evidence="2">CHK188-20938</strain>
    </source>
</reference>
<gene>
    <name evidence="2" type="ORF">IAB71_03025</name>
</gene>
<dbReference type="SMART" id="SM00987">
    <property type="entry name" value="UreE_C"/>
    <property type="match status" value="1"/>
</dbReference>
<dbReference type="Proteomes" id="UP000824169">
    <property type="component" value="Unassembled WGS sequence"/>
</dbReference>
<keyword evidence="2" id="KW-0326">Glycosidase</keyword>
<dbReference type="AlphaFoldDB" id="A0A9D1P1H4"/>
<dbReference type="NCBIfam" id="TIGR04274">
    <property type="entry name" value="hypoxanDNAglyco"/>
    <property type="match status" value="1"/>
</dbReference>
<dbReference type="InterPro" id="IPR005122">
    <property type="entry name" value="Uracil-DNA_glycosylase-like"/>
</dbReference>
<name>A0A9D1P1H4_9FIRM</name>
<dbReference type="Gene3D" id="3.40.470.10">
    <property type="entry name" value="Uracil-DNA glycosylase-like domain"/>
    <property type="match status" value="1"/>
</dbReference>
<evidence type="ECO:0000259" key="1">
    <source>
        <dbReference type="SMART" id="SM00986"/>
    </source>
</evidence>
<sequence>MKKNHPEKQMHTLAPVYDSRSRILILGSFPSVKSRETGFYYGHPRNRFWKVLAGLFGETEPETVPEKRALLLGRGVALYDVIESCTITGSSDSSIRDVVPADLDPILEAADIRQIFCNGGTSFRLYRRYLESRTGREALGLPSTSPANAACSLEQLLQAWKICLNFV</sequence>
<organism evidence="2 3">
    <name type="scientific">Candidatus Scatomonas pullistercoris</name>
    <dbReference type="NCBI Taxonomy" id="2840920"/>
    <lineage>
        <taxon>Bacteria</taxon>
        <taxon>Bacillati</taxon>
        <taxon>Bacillota</taxon>
        <taxon>Clostridia</taxon>
        <taxon>Lachnospirales</taxon>
        <taxon>Lachnospiraceae</taxon>
        <taxon>Lachnospiraceae incertae sedis</taxon>
        <taxon>Candidatus Scatomonas</taxon>
    </lineage>
</organism>
<proteinExistence type="predicted"/>
<evidence type="ECO:0000313" key="2">
    <source>
        <dbReference type="EMBL" id="HIV24750.1"/>
    </source>
</evidence>
<reference evidence="2" key="2">
    <citation type="journal article" date="2021" name="PeerJ">
        <title>Extensive microbial diversity within the chicken gut microbiome revealed by metagenomics and culture.</title>
        <authorList>
            <person name="Gilroy R."/>
            <person name="Ravi A."/>
            <person name="Getino M."/>
            <person name="Pursley I."/>
            <person name="Horton D.L."/>
            <person name="Alikhan N.F."/>
            <person name="Baker D."/>
            <person name="Gharbi K."/>
            <person name="Hall N."/>
            <person name="Watson M."/>
            <person name="Adriaenssens E.M."/>
            <person name="Foster-Nyarko E."/>
            <person name="Jarju S."/>
            <person name="Secka A."/>
            <person name="Antonio M."/>
            <person name="Oren A."/>
            <person name="Chaudhuri R.R."/>
            <person name="La Ragione R."/>
            <person name="Hildebrand F."/>
            <person name="Pallen M.J."/>
        </authorList>
    </citation>
    <scope>NUCLEOTIDE SEQUENCE</scope>
    <source>
        <strain evidence="2">CHK188-20938</strain>
    </source>
</reference>
<keyword evidence="2" id="KW-0378">Hydrolase</keyword>
<dbReference type="Pfam" id="PF03167">
    <property type="entry name" value="UDG"/>
    <property type="match status" value="1"/>
</dbReference>
<dbReference type="SMART" id="SM00986">
    <property type="entry name" value="UDG"/>
    <property type="match status" value="1"/>
</dbReference>
<dbReference type="GO" id="GO:0033958">
    <property type="term" value="F:DNA-deoxyinosine glycosylase activity"/>
    <property type="evidence" value="ECO:0007669"/>
    <property type="project" value="UniProtKB-EC"/>
</dbReference>